<gene>
    <name evidence="2" type="ORF">GCM10011444_14690</name>
</gene>
<reference evidence="3" key="1">
    <citation type="journal article" date="2019" name="Int. J. Syst. Evol. Microbiol.">
        <title>The Global Catalogue of Microorganisms (GCM) 10K type strain sequencing project: providing services to taxonomists for standard genome sequencing and annotation.</title>
        <authorList>
            <consortium name="The Broad Institute Genomics Platform"/>
            <consortium name="The Broad Institute Genome Sequencing Center for Infectious Disease"/>
            <person name="Wu L."/>
            <person name="Ma J."/>
        </authorList>
    </citation>
    <scope>NUCLEOTIDE SEQUENCE [LARGE SCALE GENOMIC DNA]</scope>
    <source>
        <strain evidence="3">CCM 8681</strain>
    </source>
</reference>
<proteinExistence type="predicted"/>
<organism evidence="2 3">
    <name type="scientific">Winogradskyella haliclonae</name>
    <dbReference type="NCBI Taxonomy" id="2048558"/>
    <lineage>
        <taxon>Bacteria</taxon>
        <taxon>Pseudomonadati</taxon>
        <taxon>Bacteroidota</taxon>
        <taxon>Flavobacteriia</taxon>
        <taxon>Flavobacteriales</taxon>
        <taxon>Flavobacteriaceae</taxon>
        <taxon>Winogradskyella</taxon>
    </lineage>
</organism>
<keyword evidence="3" id="KW-1185">Reference proteome</keyword>
<feature type="transmembrane region" description="Helical" evidence="1">
    <location>
        <begin position="45"/>
        <end position="66"/>
    </location>
</feature>
<keyword evidence="1" id="KW-0812">Transmembrane</keyword>
<dbReference type="Proteomes" id="UP000624701">
    <property type="component" value="Unassembled WGS sequence"/>
</dbReference>
<keyword evidence="1" id="KW-1133">Transmembrane helix</keyword>
<accession>A0ABQ2BXG6</accession>
<dbReference type="EMBL" id="BMDQ01000001">
    <property type="protein sequence ID" value="GGI57160.1"/>
    <property type="molecule type" value="Genomic_DNA"/>
</dbReference>
<comment type="caution">
    <text evidence="2">The sequence shown here is derived from an EMBL/GenBank/DDBJ whole genome shotgun (WGS) entry which is preliminary data.</text>
</comment>
<name>A0ABQ2BXG6_9FLAO</name>
<dbReference type="RefSeq" id="WP_188374039.1">
    <property type="nucleotide sequence ID" value="NZ_BMDQ01000001.1"/>
</dbReference>
<protein>
    <submittedName>
        <fullName evidence="2">Uncharacterized protein</fullName>
    </submittedName>
</protein>
<evidence type="ECO:0000313" key="2">
    <source>
        <dbReference type="EMBL" id="GGI57160.1"/>
    </source>
</evidence>
<evidence type="ECO:0000313" key="3">
    <source>
        <dbReference type="Proteomes" id="UP000624701"/>
    </source>
</evidence>
<sequence length="71" mass="8824">MFKQRKNRKFNYKPRFQNSEELKEEKNFETKWEEVRRDSKRRGRVFSTLPVMFVMLIAVIVLMYILNGYMK</sequence>
<keyword evidence="1" id="KW-0472">Membrane</keyword>
<evidence type="ECO:0000256" key="1">
    <source>
        <dbReference type="SAM" id="Phobius"/>
    </source>
</evidence>